<keyword evidence="1" id="KW-0812">Transmembrane</keyword>
<dbReference type="InterPro" id="IPR025315">
    <property type="entry name" value="DUF4220"/>
</dbReference>
<dbReference type="AlphaFoldDB" id="A0A2T8IFA0"/>
<evidence type="ECO:0000313" key="3">
    <source>
        <dbReference type="EMBL" id="PVH36352.1"/>
    </source>
</evidence>
<feature type="transmembrane region" description="Helical" evidence="1">
    <location>
        <begin position="308"/>
        <end position="325"/>
    </location>
</feature>
<dbReference type="Pfam" id="PF04578">
    <property type="entry name" value="DUF594"/>
    <property type="match status" value="1"/>
</dbReference>
<gene>
    <name evidence="3" type="ORF">PAHAL_6G056500</name>
</gene>
<evidence type="ECO:0000259" key="2">
    <source>
        <dbReference type="Pfam" id="PF13968"/>
    </source>
</evidence>
<dbReference type="PANTHER" id="PTHR31325">
    <property type="entry name" value="OS01G0798800 PROTEIN-RELATED"/>
    <property type="match status" value="1"/>
</dbReference>
<organism evidence="3">
    <name type="scientific">Panicum hallii</name>
    <dbReference type="NCBI Taxonomy" id="206008"/>
    <lineage>
        <taxon>Eukaryota</taxon>
        <taxon>Viridiplantae</taxon>
        <taxon>Streptophyta</taxon>
        <taxon>Embryophyta</taxon>
        <taxon>Tracheophyta</taxon>
        <taxon>Spermatophyta</taxon>
        <taxon>Magnoliopsida</taxon>
        <taxon>Liliopsida</taxon>
        <taxon>Poales</taxon>
        <taxon>Poaceae</taxon>
        <taxon>PACMAD clade</taxon>
        <taxon>Panicoideae</taxon>
        <taxon>Panicodae</taxon>
        <taxon>Paniceae</taxon>
        <taxon>Panicinae</taxon>
        <taxon>Panicum</taxon>
        <taxon>Panicum sect. Panicum</taxon>
    </lineage>
</organism>
<name>A0A2T8IFA0_9POAL</name>
<keyword evidence="1" id="KW-1133">Transmembrane helix</keyword>
<feature type="transmembrane region" description="Helical" evidence="1">
    <location>
        <begin position="12"/>
        <end position="30"/>
    </location>
</feature>
<reference evidence="3" key="1">
    <citation type="submission" date="2018-04" db="EMBL/GenBank/DDBJ databases">
        <title>WGS assembly of Panicum hallii.</title>
        <authorList>
            <person name="Lovell J."/>
            <person name="Jenkins J."/>
            <person name="Lowry D."/>
            <person name="Mamidi S."/>
            <person name="Sreedasyam A."/>
            <person name="Weng X."/>
            <person name="Barry K."/>
            <person name="Bonette J."/>
            <person name="Campitelli B."/>
            <person name="Daum C."/>
            <person name="Gordon S."/>
            <person name="Gould B."/>
            <person name="Lipzen A."/>
            <person name="Macqueen A."/>
            <person name="Palacio-Mejia J."/>
            <person name="Plott C."/>
            <person name="Shakirov E."/>
            <person name="Shu S."/>
            <person name="Yoshinaga Y."/>
            <person name="Zane M."/>
            <person name="Rokhsar D."/>
            <person name="Grimwood J."/>
            <person name="Schmutz J."/>
            <person name="Juenger T."/>
        </authorList>
    </citation>
    <scope>NUCLEOTIDE SEQUENCE [LARGE SCALE GENOMIC DNA]</scope>
    <source>
        <strain evidence="3">FIL2</strain>
    </source>
</reference>
<dbReference type="InterPro" id="IPR007658">
    <property type="entry name" value="DUF594"/>
</dbReference>
<dbReference type="Pfam" id="PF13968">
    <property type="entry name" value="DUF4220"/>
    <property type="match status" value="1"/>
</dbReference>
<dbReference type="Gramene" id="PVH36352">
    <property type="protein sequence ID" value="PVH36352"/>
    <property type="gene ID" value="PAHAL_6G056500"/>
</dbReference>
<sequence>MGGVVEVWSKHGIQITVLFSLVFQLLLFAIPIARRHSWLEKRKHLARLNNLVLWLAYQLADTTAIYALGHMAISSSPSGERRQLMALWAALLLVHLGGQDTITAYALEDNRLWKRHLLTLLVQAAGVFYVIPVNRGSNPRLSFAAALMSILGVVKFAERIYVLRLSEDMNKVFDLVSWLEPPTTETYTRPVAPTQQEDRNEQEEQALKLAHHLLEFSMGKFIDAEVGLSRYPRSIIMEHYDDNGTLYNLVELQLSLIHDKLYTKTPAIHTWLGCLIRAFSWLATAVIGTMLVFHFVRSSSSSRNYSGGGFDAAVTLTLLAGAFLLETASLLKAAGSTWTVQILDRRGWDGRMVLWFRRLVKAAECNRSWPGFIGANVPVSEVIKCDWGFSSSIQKIEPDTKWYVLNQIRWMVYLCRGNEEQLRTSRGELWLQRLSVPPQLIQNKITNSEFDESFFIWSFLSKNFVKYGSDLDLYSTDRMQLLRDAIKQISGYMDYLLKEKTHMLPPPVRHRRKYDNLVSKENNEIYDVLISGDELTMEAKMEAVLGVWVEMLCYAASYCNRESHARELSNGSGEFVTIVWLLRAALFKAFYPDDDGTQESARTNR</sequence>
<feature type="transmembrane region" description="Helical" evidence="1">
    <location>
        <begin position="141"/>
        <end position="162"/>
    </location>
</feature>
<dbReference type="EMBL" id="CM008051">
    <property type="protein sequence ID" value="PVH36352.1"/>
    <property type="molecule type" value="Genomic_DNA"/>
</dbReference>
<feature type="transmembrane region" description="Helical" evidence="1">
    <location>
        <begin position="51"/>
        <end position="73"/>
    </location>
</feature>
<keyword evidence="1" id="KW-0472">Membrane</keyword>
<proteinExistence type="predicted"/>
<feature type="transmembrane region" description="Helical" evidence="1">
    <location>
        <begin position="274"/>
        <end position="296"/>
    </location>
</feature>
<feature type="domain" description="DUF4220" evidence="2">
    <location>
        <begin position="54"/>
        <end position="374"/>
    </location>
</feature>
<protein>
    <recommendedName>
        <fullName evidence="2">DUF4220 domain-containing protein</fullName>
    </recommendedName>
</protein>
<accession>A0A2T8IFA0</accession>
<dbReference type="Proteomes" id="UP000243499">
    <property type="component" value="Chromosome 6"/>
</dbReference>
<evidence type="ECO:0000256" key="1">
    <source>
        <dbReference type="SAM" id="Phobius"/>
    </source>
</evidence>
<feature type="transmembrane region" description="Helical" evidence="1">
    <location>
        <begin position="85"/>
        <end position="105"/>
    </location>
</feature>
<feature type="transmembrane region" description="Helical" evidence="1">
    <location>
        <begin position="117"/>
        <end position="135"/>
    </location>
</feature>